<dbReference type="GO" id="GO:0003676">
    <property type="term" value="F:nucleic acid binding"/>
    <property type="evidence" value="ECO:0007669"/>
    <property type="project" value="InterPro"/>
</dbReference>
<reference evidence="4 5" key="1">
    <citation type="submission" date="2019-10" db="EMBL/GenBank/DDBJ databases">
        <title>Draft whole-genome sequence of the purple nonsulfur photosynthetic bacterium Roseospira navarrensis DSM 15114.</title>
        <authorList>
            <person name="Kyndt J.A."/>
            <person name="Meyer T.E."/>
        </authorList>
    </citation>
    <scope>NUCLEOTIDE SEQUENCE [LARGE SCALE GENOMIC DNA]</scope>
    <source>
        <strain evidence="4 5">DSM 15114</strain>
    </source>
</reference>
<evidence type="ECO:0000259" key="3">
    <source>
        <dbReference type="Pfam" id="PF05175"/>
    </source>
</evidence>
<keyword evidence="2" id="KW-0949">S-adenosyl-L-methionine</keyword>
<evidence type="ECO:0000256" key="2">
    <source>
        <dbReference type="ARBA" id="ARBA00022691"/>
    </source>
</evidence>
<evidence type="ECO:0000256" key="1">
    <source>
        <dbReference type="ARBA" id="ARBA00022603"/>
    </source>
</evidence>
<dbReference type="InterPro" id="IPR029063">
    <property type="entry name" value="SAM-dependent_MTases_sf"/>
</dbReference>
<evidence type="ECO:0000313" key="5">
    <source>
        <dbReference type="Proteomes" id="UP000434582"/>
    </source>
</evidence>
<evidence type="ECO:0000313" key="4">
    <source>
        <dbReference type="EMBL" id="MQX35801.1"/>
    </source>
</evidence>
<sequence length="233" mass="23631">MDPVLLAAAVPLDGPGPVRRVLDAGAGTGAAALCLLARAGTDVAVTGLETDPETAALAARSAALNGWDARLEMVRGTLLAPPTPVTARPFDAVLTNPPYMEDGTRPPDPGRAAAHATDIPLAAWIGACLDRLRPKGRLVVIHRADRLDALLAALTGRAGAVEVLPLWPGPGADGVPRPARRVIVRARLGVRGPATLHPGLVLHGPDGAHTPAAEAVLRGGAALDAVLRGHSGG</sequence>
<dbReference type="PANTHER" id="PTHR47739:SF1">
    <property type="entry name" value="TRNA1(VAL) (ADENINE(37)-N6)-METHYLTRANSFERASE"/>
    <property type="match status" value="1"/>
</dbReference>
<keyword evidence="5" id="KW-1185">Reference proteome</keyword>
<gene>
    <name evidence="4" type="ORF">GHC57_04630</name>
</gene>
<comment type="caution">
    <text evidence="4">The sequence shown here is derived from an EMBL/GenBank/DDBJ whole genome shotgun (WGS) entry which is preliminary data.</text>
</comment>
<name>A0A7X1ZC24_9PROT</name>
<dbReference type="OrthoDB" id="5489421at2"/>
<dbReference type="InterPro" id="IPR050210">
    <property type="entry name" value="tRNA_Adenine-N(6)_MTase"/>
</dbReference>
<dbReference type="GO" id="GO:0008170">
    <property type="term" value="F:N-methyltransferase activity"/>
    <property type="evidence" value="ECO:0007669"/>
    <property type="project" value="UniProtKB-ARBA"/>
</dbReference>
<keyword evidence="4" id="KW-0808">Transferase</keyword>
<dbReference type="PANTHER" id="PTHR47739">
    <property type="entry name" value="TRNA1(VAL) (ADENINE(37)-N6)-METHYLTRANSFERASE"/>
    <property type="match status" value="1"/>
</dbReference>
<dbReference type="InterPro" id="IPR002052">
    <property type="entry name" value="DNA_methylase_N6_adenine_CS"/>
</dbReference>
<accession>A0A7X1ZC24</accession>
<dbReference type="PROSITE" id="PS00092">
    <property type="entry name" value="N6_MTASE"/>
    <property type="match status" value="1"/>
</dbReference>
<dbReference type="Pfam" id="PF05175">
    <property type="entry name" value="MTS"/>
    <property type="match status" value="1"/>
</dbReference>
<dbReference type="SUPFAM" id="SSF53335">
    <property type="entry name" value="S-adenosyl-L-methionine-dependent methyltransferases"/>
    <property type="match status" value="1"/>
</dbReference>
<dbReference type="AlphaFoldDB" id="A0A7X1ZC24"/>
<proteinExistence type="predicted"/>
<dbReference type="Proteomes" id="UP000434582">
    <property type="component" value="Unassembled WGS sequence"/>
</dbReference>
<dbReference type="Gene3D" id="3.40.50.150">
    <property type="entry name" value="Vaccinia Virus protein VP39"/>
    <property type="match status" value="1"/>
</dbReference>
<organism evidence="4 5">
    <name type="scientific">Roseospira navarrensis</name>
    <dbReference type="NCBI Taxonomy" id="140058"/>
    <lineage>
        <taxon>Bacteria</taxon>
        <taxon>Pseudomonadati</taxon>
        <taxon>Pseudomonadota</taxon>
        <taxon>Alphaproteobacteria</taxon>
        <taxon>Rhodospirillales</taxon>
        <taxon>Rhodospirillaceae</taxon>
        <taxon>Roseospira</taxon>
    </lineage>
</organism>
<protein>
    <submittedName>
        <fullName evidence="4">Methyltransferase</fullName>
    </submittedName>
</protein>
<dbReference type="InterPro" id="IPR007848">
    <property type="entry name" value="Small_mtfrase_dom"/>
</dbReference>
<dbReference type="GO" id="GO:0008757">
    <property type="term" value="F:S-adenosylmethionine-dependent methyltransferase activity"/>
    <property type="evidence" value="ECO:0007669"/>
    <property type="project" value="UniProtKB-ARBA"/>
</dbReference>
<keyword evidence="1 4" id="KW-0489">Methyltransferase</keyword>
<dbReference type="EMBL" id="WIVE01000009">
    <property type="protein sequence ID" value="MQX35801.1"/>
    <property type="molecule type" value="Genomic_DNA"/>
</dbReference>
<dbReference type="GO" id="GO:0032259">
    <property type="term" value="P:methylation"/>
    <property type="evidence" value="ECO:0007669"/>
    <property type="project" value="UniProtKB-KW"/>
</dbReference>
<feature type="domain" description="Methyltransferase small" evidence="3">
    <location>
        <begin position="18"/>
        <end position="104"/>
    </location>
</feature>